<accession>A0ABT6H3D4</accession>
<protein>
    <recommendedName>
        <fullName evidence="4">Transposase</fullName>
    </recommendedName>
</protein>
<keyword evidence="1" id="KW-0812">Transmembrane</keyword>
<gene>
    <name evidence="2" type="ORF">P6P90_02915</name>
</gene>
<keyword evidence="1" id="KW-1133">Transmembrane helix</keyword>
<organism evidence="2 3">
    <name type="scientific">Ectobacillus antri</name>
    <dbReference type="NCBI Taxonomy" id="2486280"/>
    <lineage>
        <taxon>Bacteria</taxon>
        <taxon>Bacillati</taxon>
        <taxon>Bacillota</taxon>
        <taxon>Bacilli</taxon>
        <taxon>Bacillales</taxon>
        <taxon>Bacillaceae</taxon>
        <taxon>Ectobacillus</taxon>
    </lineage>
</organism>
<evidence type="ECO:0000256" key="1">
    <source>
        <dbReference type="SAM" id="Phobius"/>
    </source>
</evidence>
<keyword evidence="1" id="KW-0472">Membrane</keyword>
<evidence type="ECO:0000313" key="3">
    <source>
        <dbReference type="Proteomes" id="UP001218246"/>
    </source>
</evidence>
<reference evidence="2 3" key="1">
    <citation type="submission" date="2023-04" db="EMBL/GenBank/DDBJ databases">
        <title>Ectobacillus antri isolated from activated sludge.</title>
        <authorList>
            <person name="Yan P."/>
            <person name="Liu X."/>
        </authorList>
    </citation>
    <scope>NUCLEOTIDE SEQUENCE [LARGE SCALE GENOMIC DNA]</scope>
    <source>
        <strain evidence="2 3">C18H</strain>
    </source>
</reference>
<evidence type="ECO:0008006" key="4">
    <source>
        <dbReference type="Google" id="ProtNLM"/>
    </source>
</evidence>
<dbReference type="Proteomes" id="UP001218246">
    <property type="component" value="Unassembled WGS sequence"/>
</dbReference>
<sequence length="101" mass="11576">MKLLIICAPIIVSVVLYFITRYIKIKLLLDIISYIALYTFGCILSLSICDVLQKDAVFMTTIHKVLLNSYFLSAGAYLGVYLLYLLLHTIIKDIKENRARE</sequence>
<name>A0ABT6H3D4_9BACI</name>
<proteinExistence type="predicted"/>
<feature type="transmembrane region" description="Helical" evidence="1">
    <location>
        <begin position="31"/>
        <end position="53"/>
    </location>
</feature>
<keyword evidence="3" id="KW-1185">Reference proteome</keyword>
<dbReference type="RefSeq" id="WP_124564569.1">
    <property type="nucleotide sequence ID" value="NZ_JARRRY010000001.1"/>
</dbReference>
<comment type="caution">
    <text evidence="2">The sequence shown here is derived from an EMBL/GenBank/DDBJ whole genome shotgun (WGS) entry which is preliminary data.</text>
</comment>
<evidence type="ECO:0000313" key="2">
    <source>
        <dbReference type="EMBL" id="MDG5752951.1"/>
    </source>
</evidence>
<feature type="transmembrane region" description="Helical" evidence="1">
    <location>
        <begin position="65"/>
        <end position="87"/>
    </location>
</feature>
<dbReference type="EMBL" id="JARULN010000001">
    <property type="protein sequence ID" value="MDG5752951.1"/>
    <property type="molecule type" value="Genomic_DNA"/>
</dbReference>